<reference evidence="4" key="1">
    <citation type="journal article" date="2021" name="Sci. Rep.">
        <title>Diploid genomic architecture of Nitzschia inconspicua, an elite biomass production diatom.</title>
        <authorList>
            <person name="Oliver A."/>
            <person name="Podell S."/>
            <person name="Pinowska A."/>
            <person name="Traller J.C."/>
            <person name="Smith S.R."/>
            <person name="McClure R."/>
            <person name="Beliaev A."/>
            <person name="Bohutskyi P."/>
            <person name="Hill E.A."/>
            <person name="Rabines A."/>
            <person name="Zheng H."/>
            <person name="Allen L.Z."/>
            <person name="Kuo A."/>
            <person name="Grigoriev I.V."/>
            <person name="Allen A.E."/>
            <person name="Hazlebeck D."/>
            <person name="Allen E.E."/>
        </authorList>
    </citation>
    <scope>NUCLEOTIDE SEQUENCE</scope>
    <source>
        <strain evidence="4">Hildebrandi</strain>
    </source>
</reference>
<organism evidence="4 5">
    <name type="scientific">Nitzschia inconspicua</name>
    <dbReference type="NCBI Taxonomy" id="303405"/>
    <lineage>
        <taxon>Eukaryota</taxon>
        <taxon>Sar</taxon>
        <taxon>Stramenopiles</taxon>
        <taxon>Ochrophyta</taxon>
        <taxon>Bacillariophyta</taxon>
        <taxon>Bacillariophyceae</taxon>
        <taxon>Bacillariophycidae</taxon>
        <taxon>Bacillariales</taxon>
        <taxon>Bacillariaceae</taxon>
        <taxon>Nitzschia</taxon>
    </lineage>
</organism>
<name>A0A9K3PBR8_9STRA</name>
<reference evidence="4" key="2">
    <citation type="submission" date="2021-04" db="EMBL/GenBank/DDBJ databases">
        <authorList>
            <person name="Podell S."/>
        </authorList>
    </citation>
    <scope>NUCLEOTIDE SEQUENCE</scope>
    <source>
        <strain evidence="4">Hildebrandi</strain>
    </source>
</reference>
<dbReference type="PANTHER" id="PTHR48051:SF1">
    <property type="entry name" value="RAS SUPPRESSOR PROTEIN 1"/>
    <property type="match status" value="1"/>
</dbReference>
<dbReference type="PANTHER" id="PTHR48051">
    <property type="match status" value="1"/>
</dbReference>
<keyword evidence="1" id="KW-0433">Leucine-rich repeat</keyword>
<feature type="region of interest" description="Disordered" evidence="3">
    <location>
        <begin position="344"/>
        <end position="372"/>
    </location>
</feature>
<evidence type="ECO:0000313" key="4">
    <source>
        <dbReference type="EMBL" id="KAG7341623.1"/>
    </source>
</evidence>
<evidence type="ECO:0000256" key="2">
    <source>
        <dbReference type="ARBA" id="ARBA00022737"/>
    </source>
</evidence>
<dbReference type="InterPro" id="IPR050216">
    <property type="entry name" value="LRR_domain-containing"/>
</dbReference>
<dbReference type="GO" id="GO:0005737">
    <property type="term" value="C:cytoplasm"/>
    <property type="evidence" value="ECO:0007669"/>
    <property type="project" value="TreeGrafter"/>
</dbReference>
<dbReference type="EMBL" id="JAGRRH010000026">
    <property type="protein sequence ID" value="KAG7341623.1"/>
    <property type="molecule type" value="Genomic_DNA"/>
</dbReference>
<feature type="compositionally biased region" description="Acidic residues" evidence="3">
    <location>
        <begin position="355"/>
        <end position="364"/>
    </location>
</feature>
<feature type="compositionally biased region" description="Low complexity" evidence="3">
    <location>
        <begin position="35"/>
        <end position="50"/>
    </location>
</feature>
<keyword evidence="2" id="KW-0677">Repeat</keyword>
<dbReference type="InterPro" id="IPR001611">
    <property type="entry name" value="Leu-rich_rpt"/>
</dbReference>
<dbReference type="Proteomes" id="UP000693970">
    <property type="component" value="Unassembled WGS sequence"/>
</dbReference>
<sequence>MFIKKDLRKIPKILEDAVDCSTNDGDDEADDIMMANDENGANNKHNNNEAPDAKRTKVLEPLKELRLSRRFQEFQGTVQILCQPEFAPKLTQLKSLNLYDCQISNVEGLGDMFATASPNLETLNLGRNPLSTIPDDFAKMKSLKNIWMDDCQLNGPLPKALMELPQLESLRLPHNNITEIVLLEDTVDTFDSELLSQPNLKLLCLDRNSITDLPKKMKDWVPNLEELLVRHNRLERLGTNVLPSTLRILHISSNQLTNLDDILHWKHPESNDAPLSHCPRLTHIYANSNQLTHIPEGFVTCHSQLQRLVLSHNPPLRQLPQEIWDVLEQNDEGASTACEILWQPNPNIQRPGTSPDEETGDSNDDTMAIDQD</sequence>
<feature type="region of interest" description="Disordered" evidence="3">
    <location>
        <begin position="24"/>
        <end position="53"/>
    </location>
</feature>
<keyword evidence="5" id="KW-1185">Reference proteome</keyword>
<evidence type="ECO:0000256" key="1">
    <source>
        <dbReference type="ARBA" id="ARBA00022614"/>
    </source>
</evidence>
<proteinExistence type="predicted"/>
<dbReference type="PROSITE" id="PS51450">
    <property type="entry name" value="LRR"/>
    <property type="match status" value="3"/>
</dbReference>
<comment type="caution">
    <text evidence="4">The sequence shown here is derived from an EMBL/GenBank/DDBJ whole genome shotgun (WGS) entry which is preliminary data.</text>
</comment>
<dbReference type="OrthoDB" id="203703at2759"/>
<protein>
    <submittedName>
        <fullName evidence="4">Phosphoprotein phosphatase</fullName>
    </submittedName>
</protein>
<dbReference type="AlphaFoldDB" id="A0A9K3PBR8"/>
<dbReference type="SMART" id="SM00364">
    <property type="entry name" value="LRR_BAC"/>
    <property type="match status" value="5"/>
</dbReference>
<gene>
    <name evidence="4" type="ORF">IV203_023576</name>
</gene>
<evidence type="ECO:0000313" key="5">
    <source>
        <dbReference type="Proteomes" id="UP000693970"/>
    </source>
</evidence>
<accession>A0A9K3PBR8</accession>
<dbReference type="InterPro" id="IPR003591">
    <property type="entry name" value="Leu-rich_rpt_typical-subtyp"/>
</dbReference>
<evidence type="ECO:0000256" key="3">
    <source>
        <dbReference type="SAM" id="MobiDB-lite"/>
    </source>
</evidence>
<dbReference type="Pfam" id="PF13855">
    <property type="entry name" value="LRR_8"/>
    <property type="match status" value="1"/>
</dbReference>
<dbReference type="SMART" id="SM00369">
    <property type="entry name" value="LRR_TYP"/>
    <property type="match status" value="6"/>
</dbReference>